<reference evidence="3 4" key="1">
    <citation type="submission" date="2018-11" db="EMBL/GenBank/DDBJ databases">
        <title>Whole genome sequence of Streptomyces paromomycinus NBRC 15454(T).</title>
        <authorList>
            <person name="Komaki H."/>
            <person name="Tamura T."/>
        </authorList>
    </citation>
    <scope>NUCLEOTIDE SEQUENCE [LARGE SCALE GENOMIC DNA]</scope>
    <source>
        <strain evidence="3 4">NBRC 15454</strain>
    </source>
</reference>
<dbReference type="InterPro" id="IPR004147">
    <property type="entry name" value="ABC1_dom"/>
</dbReference>
<gene>
    <name evidence="3" type="ORF">GKJPGBOP_01571</name>
</gene>
<name>A0A401VXV1_STREY</name>
<comment type="caution">
    <text evidence="3">The sequence shown here is derived from an EMBL/GenBank/DDBJ whole genome shotgun (WGS) entry which is preliminary data.</text>
</comment>
<dbReference type="PANTHER" id="PTHR10566">
    <property type="entry name" value="CHAPERONE-ACTIVITY OF BC1 COMPLEX CABC1 -RELATED"/>
    <property type="match status" value="1"/>
</dbReference>
<dbReference type="Proteomes" id="UP000286746">
    <property type="component" value="Unassembled WGS sequence"/>
</dbReference>
<accession>A0A401VXV1</accession>
<dbReference type="Pfam" id="PF03109">
    <property type="entry name" value="ABC1"/>
    <property type="match status" value="1"/>
</dbReference>
<proteinExistence type="inferred from homology"/>
<dbReference type="InterPro" id="IPR011009">
    <property type="entry name" value="Kinase-like_dom_sf"/>
</dbReference>
<evidence type="ECO:0000256" key="1">
    <source>
        <dbReference type="ARBA" id="ARBA00009670"/>
    </source>
</evidence>
<evidence type="ECO:0000313" key="4">
    <source>
        <dbReference type="Proteomes" id="UP000286746"/>
    </source>
</evidence>
<dbReference type="CDD" id="cd05121">
    <property type="entry name" value="ABC1_ADCK3-like"/>
    <property type="match status" value="1"/>
</dbReference>
<dbReference type="EMBL" id="BHZD01000001">
    <property type="protein sequence ID" value="GCD41913.1"/>
    <property type="molecule type" value="Genomic_DNA"/>
</dbReference>
<dbReference type="PANTHER" id="PTHR10566:SF113">
    <property type="entry name" value="PROTEIN ACTIVITY OF BC1 COMPLEX KINASE 7, CHLOROPLASTIC"/>
    <property type="match status" value="1"/>
</dbReference>
<dbReference type="SUPFAM" id="SSF56112">
    <property type="entry name" value="Protein kinase-like (PK-like)"/>
    <property type="match status" value="1"/>
</dbReference>
<dbReference type="AlphaFoldDB" id="A0A401VXV1"/>
<feature type="domain" description="ABC1 atypical kinase-like" evidence="2">
    <location>
        <begin position="82"/>
        <end position="325"/>
    </location>
</feature>
<organism evidence="3 4">
    <name type="scientific">Streptomyces paromomycinus</name>
    <name type="common">Streptomyces rimosus subsp. paromomycinus</name>
    <dbReference type="NCBI Taxonomy" id="92743"/>
    <lineage>
        <taxon>Bacteria</taxon>
        <taxon>Bacillati</taxon>
        <taxon>Actinomycetota</taxon>
        <taxon>Actinomycetes</taxon>
        <taxon>Kitasatosporales</taxon>
        <taxon>Streptomycetaceae</taxon>
        <taxon>Streptomyces</taxon>
    </lineage>
</organism>
<dbReference type="RefSeq" id="WP_246177261.1">
    <property type="nucleotide sequence ID" value="NZ_BHZD01000001.1"/>
</dbReference>
<keyword evidence="4" id="KW-1185">Reference proteome</keyword>
<dbReference type="InterPro" id="IPR050154">
    <property type="entry name" value="UbiB_kinase"/>
</dbReference>
<protein>
    <submittedName>
        <fullName evidence="3">ATP/GTP-binding protein</fullName>
    </submittedName>
</protein>
<evidence type="ECO:0000313" key="3">
    <source>
        <dbReference type="EMBL" id="GCD41913.1"/>
    </source>
</evidence>
<evidence type="ECO:0000259" key="2">
    <source>
        <dbReference type="Pfam" id="PF03109"/>
    </source>
</evidence>
<comment type="similarity">
    <text evidence="1">Belongs to the protein kinase superfamily. ADCK protein kinase family.</text>
</comment>
<sequence length="509" mass="56224">MGAHRTHYVCSTLAGVLAHETRRTLARRVRPRRPADGAGPTHAVALREALEKLGPFYIKIGQILSTRPDLVSPEVIAELEMLHDRVSVAPFTVFEPVLTRDLGPRWPAFFRHIDTEHPLGAASLAQVYRATLTDGTPAALKIQRPGIRPVIEADMKLLNKAARFVGRRAPRFTAVIDTHAMLGVIFDAMRPELDFTLEARNMHHAREHITGFKHLAVPAVISATPNVLVQTLAPGCSIADARRADFTLEEREGIGRDLMAFMYRSYFLTRSFHADPHPGNILVHPGEKAHLIDWGMVGRIDRPLSTSILLVLLSLAQNDGAAVAKAWIEMGHATPWAEVTDFIEDMAALVPQVATATLEELNFGVTLTKILEQSTRRGIKTSPMISVLGKSFANLEGSIRNLCPELAIIDVFEDEFRHIAFKLATEALSEKQAARIALDLIIAGNTVAPQARGLLRDLSNREFTVQVNQLPLKRALQSLPFGGRHTVRDAALALGALAWWKRHRHTPGR</sequence>